<evidence type="ECO:0000256" key="2">
    <source>
        <dbReference type="ARBA" id="ARBA00022448"/>
    </source>
</evidence>
<dbReference type="PROSITE" id="PS00211">
    <property type="entry name" value="ABC_TRANSPORTER_1"/>
    <property type="match status" value="1"/>
</dbReference>
<protein>
    <submittedName>
        <fullName evidence="12">ABC transporter ATP-binding protein/permease</fullName>
    </submittedName>
</protein>
<keyword evidence="3" id="KW-1003">Cell membrane</keyword>
<evidence type="ECO:0000256" key="7">
    <source>
        <dbReference type="ARBA" id="ARBA00022989"/>
    </source>
</evidence>
<dbReference type="InterPro" id="IPR017871">
    <property type="entry name" value="ABC_transporter-like_CS"/>
</dbReference>
<proteinExistence type="inferred from homology"/>
<keyword evidence="8 10" id="KW-0472">Membrane</keyword>
<sequence length="820" mass="93570">MIKVNHIVKNFGVNNKINVLKDVSIEFPEKGLVVLLGHSGSGKTTFLNVIGGLEKASGGEVVIGDKIVRNRNEKEWDILRSKEIGYIFQNYHLIQHLTVYENVALSLRILGLHDEEEIERRVMYILKSLRMHHFSGRLVTQLSGGQQQRVAIARAIVKNPKVILADEPTGNLDSKNTFDIMNIIKKISEDKLVILVSHEKNLVSFYADRIIEIKDGQITNDYINEKSSHYEIDDNTLYLKDMKKDASIDQNNWKIETYRESDQDDSDYHVTLVVRNDTLYLDVSEPIKNIRIINNEANISIDNTFKSSDEQKWESEISFDLEELNPQKVLTKDKSFISVKKSFIESFFGLFTLSKRMNLMITVFFLMGIVMAIGIPFINNVQSNRMIFASDQENYIYVNGLAPGGPNYRILESLKEPDDELFYINVFRRSQFVFDTVSIDGVQNNFLTADLGLVDHIDESNLVYGRLPENPNEIAIDLSIVLADFSRSRSTLKRVGIWNDQSLIGKRIVNQYLPDRPFIITGIVNTGATRVYAAKEAMVFLGSNHGNNFLSAEMFYQDPDFSYVGNLPTRFNSNRGYYEVLVHEDHVVNFPGLESFDFSNQASFEIDFIVRATGIYSYDSDIQFSTSVLLLPHEDISFRIYQYTISQITVSIYSQSPARTITQVENNFISAIPTWPYQNAVNEGRVFLLGLRTMLVLGILLIVLSVTSIYFMLKSSIASQIHEISIYRALGVKKIDIFKKYLVETFVRLTASSVLSYLLFTIFLDRIDHTLIGQSYYFLVTTWGVIIGIGLIYLIGLVGMIPIFMLLRKSPAQLLGYYDI</sequence>
<dbReference type="InterPro" id="IPR003439">
    <property type="entry name" value="ABC_transporter-like_ATP-bd"/>
</dbReference>
<accession>A0AAW6U7I3</accession>
<reference evidence="12" key="1">
    <citation type="submission" date="2023-05" db="EMBL/GenBank/DDBJ databases">
        <title>Mariniplasma microaerophilum sp. nov., a novel anaerobic mollicute isolated from terrestrial mud volcano, Taman Peninsula, Russia.</title>
        <authorList>
            <person name="Khomyakova M.A."/>
            <person name="Merkel A.Y."/>
            <person name="Slobodkin A.I."/>
        </authorList>
    </citation>
    <scope>NUCLEOTIDE SEQUENCE</scope>
    <source>
        <strain evidence="12">M4Ah</strain>
    </source>
</reference>
<keyword evidence="4 10" id="KW-0812">Transmembrane</keyword>
<gene>
    <name evidence="12" type="ORF">QJ521_04880</name>
</gene>
<evidence type="ECO:0000256" key="1">
    <source>
        <dbReference type="ARBA" id="ARBA00004429"/>
    </source>
</evidence>
<dbReference type="AlphaFoldDB" id="A0AAW6U7I3"/>
<feature type="transmembrane region" description="Helical" evidence="10">
    <location>
        <begin position="741"/>
        <end position="764"/>
    </location>
</feature>
<evidence type="ECO:0000256" key="3">
    <source>
        <dbReference type="ARBA" id="ARBA00022475"/>
    </source>
</evidence>
<dbReference type="PANTHER" id="PTHR42798">
    <property type="entry name" value="LIPOPROTEIN-RELEASING SYSTEM ATP-BINDING PROTEIN LOLD"/>
    <property type="match status" value="1"/>
</dbReference>
<dbReference type="GO" id="GO:0005524">
    <property type="term" value="F:ATP binding"/>
    <property type="evidence" value="ECO:0007669"/>
    <property type="project" value="UniProtKB-KW"/>
</dbReference>
<feature type="transmembrane region" description="Helical" evidence="10">
    <location>
        <begin position="359"/>
        <end position="378"/>
    </location>
</feature>
<keyword evidence="2" id="KW-0813">Transport</keyword>
<dbReference type="GO" id="GO:0016887">
    <property type="term" value="F:ATP hydrolysis activity"/>
    <property type="evidence" value="ECO:0007669"/>
    <property type="project" value="InterPro"/>
</dbReference>
<keyword evidence="7 10" id="KW-1133">Transmembrane helix</keyword>
<dbReference type="RefSeq" id="WP_282839315.1">
    <property type="nucleotide sequence ID" value="NZ_JASCXW010000013.1"/>
</dbReference>
<evidence type="ECO:0000256" key="9">
    <source>
        <dbReference type="ARBA" id="ARBA00038388"/>
    </source>
</evidence>
<dbReference type="Pfam" id="PF00005">
    <property type="entry name" value="ABC_tran"/>
    <property type="match status" value="1"/>
</dbReference>
<dbReference type="InterPro" id="IPR027417">
    <property type="entry name" value="P-loop_NTPase"/>
</dbReference>
<dbReference type="PANTHER" id="PTHR42798:SF6">
    <property type="entry name" value="CELL DIVISION ATP-BINDING PROTEIN FTSE"/>
    <property type="match status" value="1"/>
</dbReference>
<dbReference type="GO" id="GO:0005886">
    <property type="term" value="C:plasma membrane"/>
    <property type="evidence" value="ECO:0007669"/>
    <property type="project" value="UniProtKB-SubCell"/>
</dbReference>
<comment type="similarity">
    <text evidence="9">Belongs to the ABC transporter superfamily. Macrolide exporter (TC 3.A.1.122) family.</text>
</comment>
<dbReference type="InterPro" id="IPR017911">
    <property type="entry name" value="MacB-like_ATP-bd"/>
</dbReference>
<dbReference type="EMBL" id="JASCXW010000013">
    <property type="protein sequence ID" value="MDI6452890.1"/>
    <property type="molecule type" value="Genomic_DNA"/>
</dbReference>
<evidence type="ECO:0000256" key="8">
    <source>
        <dbReference type="ARBA" id="ARBA00023136"/>
    </source>
</evidence>
<dbReference type="Pfam" id="PF02687">
    <property type="entry name" value="FtsX"/>
    <property type="match status" value="1"/>
</dbReference>
<dbReference type="SUPFAM" id="SSF52540">
    <property type="entry name" value="P-loop containing nucleoside triphosphate hydrolases"/>
    <property type="match status" value="1"/>
</dbReference>
<keyword evidence="13" id="KW-1185">Reference proteome</keyword>
<dbReference type="PROSITE" id="PS50893">
    <property type="entry name" value="ABC_TRANSPORTER_2"/>
    <property type="match status" value="1"/>
</dbReference>
<dbReference type="InterPro" id="IPR003593">
    <property type="entry name" value="AAA+_ATPase"/>
</dbReference>
<evidence type="ECO:0000256" key="4">
    <source>
        <dbReference type="ARBA" id="ARBA00022692"/>
    </source>
</evidence>
<comment type="caution">
    <text evidence="12">The sequence shown here is derived from an EMBL/GenBank/DDBJ whole genome shotgun (WGS) entry which is preliminary data.</text>
</comment>
<organism evidence="12 13">
    <name type="scientific">Peloplasma aerotolerans</name>
    <dbReference type="NCBI Taxonomy" id="3044389"/>
    <lineage>
        <taxon>Bacteria</taxon>
        <taxon>Bacillati</taxon>
        <taxon>Mycoplasmatota</taxon>
        <taxon>Mollicutes</taxon>
        <taxon>Acholeplasmatales</taxon>
        <taxon>Acholeplasmataceae</taxon>
        <taxon>Peloplasma</taxon>
    </lineage>
</organism>
<evidence type="ECO:0000256" key="10">
    <source>
        <dbReference type="SAM" id="Phobius"/>
    </source>
</evidence>
<comment type="subcellular location">
    <subcellularLocation>
        <location evidence="1">Cell inner membrane</location>
        <topology evidence="1">Multi-pass membrane protein</topology>
    </subcellularLocation>
</comment>
<feature type="transmembrane region" description="Helical" evidence="10">
    <location>
        <begin position="776"/>
        <end position="807"/>
    </location>
</feature>
<feature type="transmembrane region" description="Helical" evidence="10">
    <location>
        <begin position="686"/>
        <end position="713"/>
    </location>
</feature>
<evidence type="ECO:0000313" key="13">
    <source>
        <dbReference type="Proteomes" id="UP001431532"/>
    </source>
</evidence>
<evidence type="ECO:0000313" key="12">
    <source>
        <dbReference type="EMBL" id="MDI6452890.1"/>
    </source>
</evidence>
<dbReference type="Proteomes" id="UP001431532">
    <property type="component" value="Unassembled WGS sequence"/>
</dbReference>
<dbReference type="SMART" id="SM00382">
    <property type="entry name" value="AAA"/>
    <property type="match status" value="1"/>
</dbReference>
<dbReference type="Gene3D" id="3.40.50.300">
    <property type="entry name" value="P-loop containing nucleotide triphosphate hydrolases"/>
    <property type="match status" value="1"/>
</dbReference>
<dbReference type="CDD" id="cd03255">
    <property type="entry name" value="ABC_MJ0796_LolCDE_FtsE"/>
    <property type="match status" value="1"/>
</dbReference>
<keyword evidence="5" id="KW-0547">Nucleotide-binding</keyword>
<evidence type="ECO:0000259" key="11">
    <source>
        <dbReference type="PROSITE" id="PS50893"/>
    </source>
</evidence>
<dbReference type="InterPro" id="IPR003838">
    <property type="entry name" value="ABC3_permease_C"/>
</dbReference>
<name>A0AAW6U7I3_9MOLU</name>
<evidence type="ECO:0000256" key="6">
    <source>
        <dbReference type="ARBA" id="ARBA00022840"/>
    </source>
</evidence>
<evidence type="ECO:0000256" key="5">
    <source>
        <dbReference type="ARBA" id="ARBA00022741"/>
    </source>
</evidence>
<keyword evidence="6 12" id="KW-0067">ATP-binding</keyword>
<feature type="domain" description="ABC transporter" evidence="11">
    <location>
        <begin position="2"/>
        <end position="240"/>
    </location>
</feature>